<name>A0A8D4LNS4_9PAST</name>
<dbReference type="AlphaFoldDB" id="A0A8D4LNS4"/>
<dbReference type="SUPFAM" id="SSF55846">
    <property type="entry name" value="N-acetylmuramoyl-L-alanine amidase-like"/>
    <property type="match status" value="1"/>
</dbReference>
<dbReference type="GO" id="GO:0009253">
    <property type="term" value="P:peptidoglycan catabolic process"/>
    <property type="evidence" value="ECO:0007669"/>
    <property type="project" value="InterPro"/>
</dbReference>
<dbReference type="Gene3D" id="3.40.80.10">
    <property type="entry name" value="Peptidoglycan recognition protein-like"/>
    <property type="match status" value="1"/>
</dbReference>
<evidence type="ECO:0000256" key="1">
    <source>
        <dbReference type="ARBA" id="ARBA00007553"/>
    </source>
</evidence>
<dbReference type="RefSeq" id="WP_261919448.1">
    <property type="nucleotide sequence ID" value="NZ_CP022011.1"/>
</dbReference>
<proteinExistence type="inferred from homology"/>
<dbReference type="GO" id="GO:0008745">
    <property type="term" value="F:N-acetylmuramoyl-L-alanine amidase activity"/>
    <property type="evidence" value="ECO:0007669"/>
    <property type="project" value="InterPro"/>
</dbReference>
<protein>
    <submittedName>
        <fullName evidence="2">N-acetylmuramoyl-L-alanine amidase</fullName>
    </submittedName>
</protein>
<evidence type="ECO:0000313" key="3">
    <source>
        <dbReference type="Proteomes" id="UP000955338"/>
    </source>
</evidence>
<organism evidence="2 3">
    <name type="scientific">Mergibacter septicus</name>
    <dbReference type="NCBI Taxonomy" id="221402"/>
    <lineage>
        <taxon>Bacteria</taxon>
        <taxon>Pseudomonadati</taxon>
        <taxon>Pseudomonadota</taxon>
        <taxon>Gammaproteobacteria</taxon>
        <taxon>Pasteurellales</taxon>
        <taxon>Pasteurellaceae</taxon>
        <taxon>Mergibacter</taxon>
    </lineage>
</organism>
<evidence type="ECO:0000313" key="2">
    <source>
        <dbReference type="EMBL" id="QDJ14470.1"/>
    </source>
</evidence>
<reference evidence="2" key="1">
    <citation type="submission" date="2017-06" db="EMBL/GenBank/DDBJ databases">
        <title>Genome sequencing of pathogenic and non-pathogenic strains within Bisgaard taxon 40.</title>
        <authorList>
            <person name="Ladner J.T."/>
            <person name="Lovett S.P."/>
            <person name="Koroleva G."/>
            <person name="Lorch J.M."/>
        </authorList>
    </citation>
    <scope>NUCLEOTIDE SEQUENCE</scope>
    <source>
        <strain evidence="2">27576-1-I1</strain>
    </source>
</reference>
<dbReference type="PANTHER" id="PTHR11022:SF41">
    <property type="entry name" value="PEPTIDOGLYCAN-RECOGNITION PROTEIN LC-RELATED"/>
    <property type="match status" value="1"/>
</dbReference>
<gene>
    <name evidence="2" type="ORF">CEP48_03125</name>
</gene>
<dbReference type="Pfam" id="PF01510">
    <property type="entry name" value="Amidase_2"/>
    <property type="match status" value="1"/>
</dbReference>
<dbReference type="InterPro" id="IPR002502">
    <property type="entry name" value="Amidase_domain"/>
</dbReference>
<comment type="similarity">
    <text evidence="1">Belongs to the N-acetylmuramoyl-L-alanine amidase 2 family.</text>
</comment>
<sequence length="182" mass="20366">MRQINKIVIHCAATANGKPLGNSHQTAAQVIDNWHAKRGFKRQENNLHFNPRLPHIGYHFVIDTDGLVESGRAINEIGAHVKGHNHNSIGICLIGGVGVGREKAHGRYTVEQWNSLANLLSNLAERFPHAEIYGHRDLSPDLNDDGVITQNEWLKTCPNFDVASWLDQYNGTVNYDHLYTEG</sequence>
<dbReference type="InterPro" id="IPR015510">
    <property type="entry name" value="PGRP"/>
</dbReference>
<accession>A0A8D4LNS4</accession>
<dbReference type="EMBL" id="CP022011">
    <property type="protein sequence ID" value="QDJ14470.1"/>
    <property type="molecule type" value="Genomic_DNA"/>
</dbReference>
<dbReference type="InterPro" id="IPR036505">
    <property type="entry name" value="Amidase/PGRP_sf"/>
</dbReference>
<dbReference type="PROSITE" id="PS00018">
    <property type="entry name" value="EF_HAND_1"/>
    <property type="match status" value="1"/>
</dbReference>
<dbReference type="InterPro" id="IPR006619">
    <property type="entry name" value="PGRP_domain_met/bac"/>
</dbReference>
<dbReference type="Proteomes" id="UP000955338">
    <property type="component" value="Chromosome"/>
</dbReference>
<keyword evidence="3" id="KW-1185">Reference proteome</keyword>
<dbReference type="GO" id="GO:0008270">
    <property type="term" value="F:zinc ion binding"/>
    <property type="evidence" value="ECO:0007669"/>
    <property type="project" value="InterPro"/>
</dbReference>
<dbReference type="CDD" id="cd06583">
    <property type="entry name" value="PGRP"/>
    <property type="match status" value="1"/>
</dbReference>
<dbReference type="SMART" id="SM00644">
    <property type="entry name" value="Ami_2"/>
    <property type="match status" value="1"/>
</dbReference>
<dbReference type="PANTHER" id="PTHR11022">
    <property type="entry name" value="PEPTIDOGLYCAN RECOGNITION PROTEIN"/>
    <property type="match status" value="1"/>
</dbReference>
<dbReference type="InterPro" id="IPR018247">
    <property type="entry name" value="EF_Hand_1_Ca_BS"/>
</dbReference>
<dbReference type="SMART" id="SM00701">
    <property type="entry name" value="PGRP"/>
    <property type="match status" value="1"/>
</dbReference>